<sequence>MTTMTGLTPVPLTGGRCWQFQHNTITYQIVSLNGSERVRLYFDFAGRWVYQLTRLTYGRSAKSVADEIRTWVADS</sequence>
<comment type="caution">
    <text evidence="1">The sequence shown here is derived from an EMBL/GenBank/DDBJ whole genome shotgun (WGS) entry which is preliminary data.</text>
</comment>
<proteinExistence type="predicted"/>
<gene>
    <name evidence="1" type="ORF">JOF56_002791</name>
</gene>
<dbReference type="RefSeq" id="WP_209637838.1">
    <property type="nucleotide sequence ID" value="NZ_JAGINW010000001.1"/>
</dbReference>
<accession>A0ABS4TEZ6</accession>
<organism evidence="1 2">
    <name type="scientific">Kibdelosporangium banguiense</name>
    <dbReference type="NCBI Taxonomy" id="1365924"/>
    <lineage>
        <taxon>Bacteria</taxon>
        <taxon>Bacillati</taxon>
        <taxon>Actinomycetota</taxon>
        <taxon>Actinomycetes</taxon>
        <taxon>Pseudonocardiales</taxon>
        <taxon>Pseudonocardiaceae</taxon>
        <taxon>Kibdelosporangium</taxon>
    </lineage>
</organism>
<protein>
    <submittedName>
        <fullName evidence="1">Uncharacterized protein</fullName>
    </submittedName>
</protein>
<dbReference type="EMBL" id="JAGINW010000001">
    <property type="protein sequence ID" value="MBP2322406.1"/>
    <property type="molecule type" value="Genomic_DNA"/>
</dbReference>
<evidence type="ECO:0000313" key="2">
    <source>
        <dbReference type="Proteomes" id="UP001519332"/>
    </source>
</evidence>
<evidence type="ECO:0000313" key="1">
    <source>
        <dbReference type="EMBL" id="MBP2322406.1"/>
    </source>
</evidence>
<reference evidence="1 2" key="1">
    <citation type="submission" date="2021-03" db="EMBL/GenBank/DDBJ databases">
        <title>Sequencing the genomes of 1000 actinobacteria strains.</title>
        <authorList>
            <person name="Klenk H.-P."/>
        </authorList>
    </citation>
    <scope>NUCLEOTIDE SEQUENCE [LARGE SCALE GENOMIC DNA]</scope>
    <source>
        <strain evidence="1 2">DSM 46670</strain>
    </source>
</reference>
<name>A0ABS4TEZ6_9PSEU</name>
<dbReference type="Proteomes" id="UP001519332">
    <property type="component" value="Unassembled WGS sequence"/>
</dbReference>
<keyword evidence="2" id="KW-1185">Reference proteome</keyword>